<gene>
    <name evidence="2" type="ORF">KJE03_23290</name>
</gene>
<dbReference type="InterPro" id="IPR017937">
    <property type="entry name" value="Thioredoxin_CS"/>
</dbReference>
<accession>A0ABU1C752</accession>
<evidence type="ECO:0000313" key="3">
    <source>
        <dbReference type="Proteomes" id="UP001235723"/>
    </source>
</evidence>
<evidence type="ECO:0000256" key="1">
    <source>
        <dbReference type="ARBA" id="ARBA00023284"/>
    </source>
</evidence>
<keyword evidence="3" id="KW-1185">Reference proteome</keyword>
<proteinExistence type="predicted"/>
<comment type="caution">
    <text evidence="2">The sequence shown here is derived from an EMBL/GenBank/DDBJ whole genome shotgun (WGS) entry which is preliminary data.</text>
</comment>
<sequence>MVEFFSFYCPSCYAFSQDYGIDKAIRENLPPGKKLVKYHVGFLGELGEELTRA</sequence>
<protein>
    <submittedName>
        <fullName evidence="2">Thiol:disulfide interchange protein</fullName>
    </submittedName>
</protein>
<organism evidence="2 3">
    <name type="scientific">Escherichia marmotae</name>
    <dbReference type="NCBI Taxonomy" id="1499973"/>
    <lineage>
        <taxon>Bacteria</taxon>
        <taxon>Pseudomonadati</taxon>
        <taxon>Pseudomonadota</taxon>
        <taxon>Gammaproteobacteria</taxon>
        <taxon>Enterobacterales</taxon>
        <taxon>Enterobacteriaceae</taxon>
        <taxon>Escherichia</taxon>
    </lineage>
</organism>
<evidence type="ECO:0000313" key="2">
    <source>
        <dbReference type="EMBL" id="MDQ9296335.1"/>
    </source>
</evidence>
<name>A0ABU1C752_9ESCH</name>
<dbReference type="PROSITE" id="PS00194">
    <property type="entry name" value="THIOREDOXIN_1"/>
    <property type="match status" value="1"/>
</dbReference>
<feature type="non-terminal residue" evidence="2">
    <location>
        <position position="53"/>
    </location>
</feature>
<reference evidence="2 3" key="1">
    <citation type="submission" date="2021-05" db="EMBL/GenBank/DDBJ databases">
        <title>Genome sequence of E. marmotae isolates.</title>
        <authorList>
            <person name="Binsker U."/>
            <person name="Hammerl J.A."/>
        </authorList>
    </citation>
    <scope>NUCLEOTIDE SEQUENCE [LARGE SCALE GENOMIC DNA]</scope>
    <source>
        <strain evidence="2 3">21-MO00586</strain>
    </source>
</reference>
<dbReference type="Gene3D" id="3.40.30.10">
    <property type="entry name" value="Glutaredoxin"/>
    <property type="match status" value="1"/>
</dbReference>
<keyword evidence="1" id="KW-0676">Redox-active center</keyword>
<dbReference type="EMBL" id="JAHCRT010000031">
    <property type="protein sequence ID" value="MDQ9296335.1"/>
    <property type="molecule type" value="Genomic_DNA"/>
</dbReference>
<dbReference type="Proteomes" id="UP001235723">
    <property type="component" value="Unassembled WGS sequence"/>
</dbReference>
<dbReference type="SUPFAM" id="SSF52833">
    <property type="entry name" value="Thioredoxin-like"/>
    <property type="match status" value="1"/>
</dbReference>
<dbReference type="InterPro" id="IPR036249">
    <property type="entry name" value="Thioredoxin-like_sf"/>
</dbReference>